<evidence type="ECO:0000313" key="6">
    <source>
        <dbReference type="Proteomes" id="UP000825729"/>
    </source>
</evidence>
<accession>A0AAV7FH72</accession>
<dbReference type="Pfam" id="PF13041">
    <property type="entry name" value="PPR_2"/>
    <property type="match status" value="1"/>
</dbReference>
<dbReference type="PANTHER" id="PTHR47447:SF17">
    <property type="entry name" value="OS12G0638900 PROTEIN"/>
    <property type="match status" value="1"/>
</dbReference>
<proteinExistence type="inferred from homology"/>
<keyword evidence="2" id="KW-0677">Repeat</keyword>
<dbReference type="SUPFAM" id="SSF48452">
    <property type="entry name" value="TPR-like"/>
    <property type="match status" value="1"/>
</dbReference>
<dbReference type="AlphaFoldDB" id="A0AAV7FH72"/>
<feature type="repeat" description="PPR" evidence="3">
    <location>
        <begin position="244"/>
        <end position="279"/>
    </location>
</feature>
<comment type="caution">
    <text evidence="5">The sequence shown here is derived from an EMBL/GenBank/DDBJ whole genome shotgun (WGS) entry which is preliminary data.</text>
</comment>
<sequence>MLVIPRPSLLKNPMFVTKRLFLITSFFDNFNIGAAGTPSNISPHAAAAAASTPLKNISFRWWASSSFYAKQSPAAKVRPVSSSFSNTRFASTSNTNSPVSFNFSDSEEEEVDGDEGEYGSSQKKKNNKTRNNKEIDKSKLPPPYDPFRKKPVIEEPKNPKNLQEVFHNMRGDGLMTNAVKMFDALSKDGLTHEALELFSQIKDKGQMPDVIAHTAVIEAYANAGQPKEALKVYLRMLASGVKPNAYTYTLLIKALAAGGRLEDAKKYLMEMIDKEAMRPNAAAYTSVFEAFVKEDKVEEGRLFLERMKDRGFVPDEKAVREQMISKLRGQEEA</sequence>
<evidence type="ECO:0000256" key="3">
    <source>
        <dbReference type="PROSITE-ProRule" id="PRU00708"/>
    </source>
</evidence>
<organism evidence="5 6">
    <name type="scientific">Aristolochia fimbriata</name>
    <name type="common">White veined hardy Dutchman's pipe vine</name>
    <dbReference type="NCBI Taxonomy" id="158543"/>
    <lineage>
        <taxon>Eukaryota</taxon>
        <taxon>Viridiplantae</taxon>
        <taxon>Streptophyta</taxon>
        <taxon>Embryophyta</taxon>
        <taxon>Tracheophyta</taxon>
        <taxon>Spermatophyta</taxon>
        <taxon>Magnoliopsida</taxon>
        <taxon>Magnoliidae</taxon>
        <taxon>Piperales</taxon>
        <taxon>Aristolochiaceae</taxon>
        <taxon>Aristolochia</taxon>
    </lineage>
</organism>
<dbReference type="InterPro" id="IPR011990">
    <property type="entry name" value="TPR-like_helical_dom_sf"/>
</dbReference>
<dbReference type="Proteomes" id="UP000825729">
    <property type="component" value="Unassembled WGS sequence"/>
</dbReference>
<dbReference type="PANTHER" id="PTHR47447">
    <property type="entry name" value="OS03G0856100 PROTEIN"/>
    <property type="match status" value="1"/>
</dbReference>
<dbReference type="PROSITE" id="PS51375">
    <property type="entry name" value="PPR"/>
    <property type="match status" value="3"/>
</dbReference>
<feature type="compositionally biased region" description="Acidic residues" evidence="4">
    <location>
        <begin position="105"/>
        <end position="117"/>
    </location>
</feature>
<keyword evidence="6" id="KW-1185">Reference proteome</keyword>
<protein>
    <recommendedName>
        <fullName evidence="7">Pentatricopeptide repeat-containing protein</fullName>
    </recommendedName>
</protein>
<reference evidence="5 6" key="1">
    <citation type="submission" date="2021-07" db="EMBL/GenBank/DDBJ databases">
        <title>The Aristolochia fimbriata genome: insights into angiosperm evolution, floral development and chemical biosynthesis.</title>
        <authorList>
            <person name="Jiao Y."/>
        </authorList>
    </citation>
    <scope>NUCLEOTIDE SEQUENCE [LARGE SCALE GENOMIC DNA]</scope>
    <source>
        <strain evidence="5">IBCAS-2021</strain>
        <tissue evidence="5">Leaf</tissue>
    </source>
</reference>
<dbReference type="EMBL" id="JAINDJ010000002">
    <property type="protein sequence ID" value="KAG9460044.1"/>
    <property type="molecule type" value="Genomic_DNA"/>
</dbReference>
<dbReference type="Pfam" id="PF01535">
    <property type="entry name" value="PPR"/>
    <property type="match status" value="2"/>
</dbReference>
<evidence type="ECO:0000256" key="4">
    <source>
        <dbReference type="SAM" id="MobiDB-lite"/>
    </source>
</evidence>
<evidence type="ECO:0000313" key="5">
    <source>
        <dbReference type="EMBL" id="KAG9460044.1"/>
    </source>
</evidence>
<feature type="repeat" description="PPR" evidence="3">
    <location>
        <begin position="280"/>
        <end position="314"/>
    </location>
</feature>
<comment type="similarity">
    <text evidence="1">Belongs to the PPR family. P subfamily.</text>
</comment>
<evidence type="ECO:0000256" key="1">
    <source>
        <dbReference type="ARBA" id="ARBA00007626"/>
    </source>
</evidence>
<feature type="compositionally biased region" description="Polar residues" evidence="4">
    <location>
        <begin position="85"/>
        <end position="103"/>
    </location>
</feature>
<gene>
    <name evidence="5" type="ORF">H6P81_004552</name>
</gene>
<feature type="region of interest" description="Disordered" evidence="4">
    <location>
        <begin position="85"/>
        <end position="154"/>
    </location>
</feature>
<feature type="repeat" description="PPR" evidence="3">
    <location>
        <begin position="209"/>
        <end position="243"/>
    </location>
</feature>
<evidence type="ECO:0008006" key="7">
    <source>
        <dbReference type="Google" id="ProtNLM"/>
    </source>
</evidence>
<dbReference type="NCBIfam" id="TIGR00756">
    <property type="entry name" value="PPR"/>
    <property type="match status" value="3"/>
</dbReference>
<evidence type="ECO:0000256" key="2">
    <source>
        <dbReference type="ARBA" id="ARBA00022737"/>
    </source>
</evidence>
<dbReference type="Gene3D" id="1.25.40.10">
    <property type="entry name" value="Tetratricopeptide repeat domain"/>
    <property type="match status" value="2"/>
</dbReference>
<dbReference type="InterPro" id="IPR002885">
    <property type="entry name" value="PPR_rpt"/>
</dbReference>
<name>A0AAV7FH72_ARIFI</name>